<keyword evidence="7 9" id="KW-0234">DNA repair</keyword>
<comment type="catalytic activity">
    <reaction evidence="1 9">
        <text>a 4-O-methyl-thymidine in DNA + L-cysteinyl-[protein] = a thymidine in DNA + S-methyl-L-cysteinyl-[protein]</text>
        <dbReference type="Rhea" id="RHEA:53428"/>
        <dbReference type="Rhea" id="RHEA-COMP:10131"/>
        <dbReference type="Rhea" id="RHEA-COMP:10132"/>
        <dbReference type="Rhea" id="RHEA-COMP:13555"/>
        <dbReference type="Rhea" id="RHEA-COMP:13556"/>
        <dbReference type="ChEBI" id="CHEBI:29950"/>
        <dbReference type="ChEBI" id="CHEBI:82612"/>
        <dbReference type="ChEBI" id="CHEBI:137386"/>
        <dbReference type="ChEBI" id="CHEBI:137387"/>
        <dbReference type="EC" id="2.1.1.63"/>
    </reaction>
</comment>
<dbReference type="GO" id="GO:0003908">
    <property type="term" value="F:methylated-DNA-[protein]-cysteine S-methyltransferase activity"/>
    <property type="evidence" value="ECO:0007669"/>
    <property type="project" value="UniProtKB-UniRule"/>
</dbReference>
<dbReference type="HOGENOM" id="CLU_000445_52_2_4"/>
<comment type="miscellaneous">
    <text evidence="9">This enzyme catalyzes only one turnover and therefore is not strictly catalytic. According to one definition, an enzyme is a biocatalyst that acts repeatedly and over many reaction cycles.</text>
</comment>
<dbReference type="FunFam" id="1.10.10.10:FF:000214">
    <property type="entry name" value="Methylated-DNA--protein-cysteine methyltransferase"/>
    <property type="match status" value="1"/>
</dbReference>
<keyword evidence="13" id="KW-1185">Reference proteome</keyword>
<keyword evidence="4 9" id="KW-0489">Methyltransferase</keyword>
<dbReference type="EC" id="2.1.1.63" evidence="9"/>
<dbReference type="Proteomes" id="UP000001693">
    <property type="component" value="Chromosome"/>
</dbReference>
<feature type="domain" description="Methylated-DNA-[protein]-cysteine S-methyltransferase DNA binding" evidence="10">
    <location>
        <begin position="82"/>
        <end position="161"/>
    </location>
</feature>
<dbReference type="InterPro" id="IPR036388">
    <property type="entry name" value="WH-like_DNA-bd_sf"/>
</dbReference>
<evidence type="ECO:0000256" key="6">
    <source>
        <dbReference type="ARBA" id="ARBA00022763"/>
    </source>
</evidence>
<evidence type="ECO:0000256" key="9">
    <source>
        <dbReference type="HAMAP-Rule" id="MF_00772"/>
    </source>
</evidence>
<evidence type="ECO:0000256" key="8">
    <source>
        <dbReference type="ARBA" id="ARBA00049348"/>
    </source>
</evidence>
<dbReference type="SUPFAM" id="SSF46767">
    <property type="entry name" value="Methylated DNA-protein cysteine methyltransferase, C-terminal domain"/>
    <property type="match status" value="1"/>
</dbReference>
<protein>
    <recommendedName>
        <fullName evidence="9">Methylated-DNA--protein-cysteine methyltransferase</fullName>
        <ecNumber evidence="9">2.1.1.63</ecNumber>
    </recommendedName>
    <alternativeName>
        <fullName evidence="9">6-O-methylguanine-DNA methyltransferase</fullName>
        <shortName evidence="9">MGMT</shortName>
    </alternativeName>
    <alternativeName>
        <fullName evidence="9">O-6-methylguanine-DNA-alkyltransferase</fullName>
    </alternativeName>
</protein>
<evidence type="ECO:0000313" key="12">
    <source>
        <dbReference type="EMBL" id="ACB33377.1"/>
    </source>
</evidence>
<proteinExistence type="inferred from homology"/>
<dbReference type="OrthoDB" id="9802228at2"/>
<comment type="similarity">
    <text evidence="2 9">Belongs to the MGMT family.</text>
</comment>
<comment type="subcellular location">
    <subcellularLocation>
        <location evidence="9">Cytoplasm</location>
    </subcellularLocation>
</comment>
<dbReference type="InterPro" id="IPR036631">
    <property type="entry name" value="MGMT_N_sf"/>
</dbReference>
<name>B1Y3Y3_LEPCP</name>
<dbReference type="Gene3D" id="1.10.10.10">
    <property type="entry name" value="Winged helix-like DNA-binding domain superfamily/Winged helix DNA-binding domain"/>
    <property type="match status" value="1"/>
</dbReference>
<dbReference type="InterPro" id="IPR014048">
    <property type="entry name" value="MethylDNA_cys_MeTrfase_DNA-bd"/>
</dbReference>
<feature type="active site" description="Nucleophile; methyl group acceptor" evidence="9">
    <location>
        <position position="133"/>
    </location>
</feature>
<dbReference type="PANTHER" id="PTHR10815">
    <property type="entry name" value="METHYLATED-DNA--PROTEIN-CYSTEINE METHYLTRANSFERASE"/>
    <property type="match status" value="1"/>
</dbReference>
<dbReference type="CDD" id="cd06445">
    <property type="entry name" value="ATase"/>
    <property type="match status" value="1"/>
</dbReference>
<evidence type="ECO:0000256" key="7">
    <source>
        <dbReference type="ARBA" id="ARBA00023204"/>
    </source>
</evidence>
<comment type="function">
    <text evidence="9">Involved in the cellular defense against the biological effects of O6-methylguanine (O6-MeG) and O4-methylthymine (O4-MeT) in DNA. Repairs the methylated nucleobase in DNA by stoichiometrically transferring the methyl group to a cysteine residue in the enzyme. This is a suicide reaction: the enzyme is irreversibly inactivated.</text>
</comment>
<keyword evidence="5 9" id="KW-0808">Transferase</keyword>
<evidence type="ECO:0000256" key="3">
    <source>
        <dbReference type="ARBA" id="ARBA00022490"/>
    </source>
</evidence>
<dbReference type="AlphaFoldDB" id="B1Y3Y3"/>
<dbReference type="Pfam" id="PF01035">
    <property type="entry name" value="DNA_binding_1"/>
    <property type="match status" value="1"/>
</dbReference>
<dbReference type="Gene3D" id="3.30.160.70">
    <property type="entry name" value="Methylated DNA-protein cysteine methyltransferase domain"/>
    <property type="match status" value="1"/>
</dbReference>
<dbReference type="NCBIfam" id="TIGR00589">
    <property type="entry name" value="ogt"/>
    <property type="match status" value="1"/>
</dbReference>
<accession>B1Y3Y3</accession>
<organism evidence="12 13">
    <name type="scientific">Leptothrix cholodnii (strain ATCC 51168 / LMG 8142 / SP-6)</name>
    <name type="common">Leptothrix discophora (strain SP-6)</name>
    <dbReference type="NCBI Taxonomy" id="395495"/>
    <lineage>
        <taxon>Bacteria</taxon>
        <taxon>Pseudomonadati</taxon>
        <taxon>Pseudomonadota</taxon>
        <taxon>Betaproteobacteria</taxon>
        <taxon>Burkholderiales</taxon>
        <taxon>Sphaerotilaceae</taxon>
        <taxon>Leptothrix</taxon>
    </lineage>
</organism>
<dbReference type="GO" id="GO:0032259">
    <property type="term" value="P:methylation"/>
    <property type="evidence" value="ECO:0007669"/>
    <property type="project" value="UniProtKB-KW"/>
</dbReference>
<keyword evidence="3 9" id="KW-0963">Cytoplasm</keyword>
<evidence type="ECO:0000256" key="2">
    <source>
        <dbReference type="ARBA" id="ARBA00008711"/>
    </source>
</evidence>
<sequence precursor="true">MKQPPIRWAAYASPLGAMTLAATPAGLCGVWFDGQQHFDGPAADWQHDAADATLIETATQLDDWFAGRRQAFDLPLDPHGTEFQRAVWSALVQIGFGQSLAYGDVAAALGRPTATRAVGAATGRNPISIVVPCHRLIGRSGALTGYAGGLARKVALLAFEAGEPGLWRDAP</sequence>
<dbReference type="RefSeq" id="WP_012346139.1">
    <property type="nucleotide sequence ID" value="NC_010524.1"/>
</dbReference>
<dbReference type="KEGG" id="lch:Lcho_1108"/>
<dbReference type="Pfam" id="PF02870">
    <property type="entry name" value="Methyltransf_1N"/>
    <property type="match status" value="1"/>
</dbReference>
<dbReference type="PANTHER" id="PTHR10815:SF5">
    <property type="entry name" value="METHYLATED-DNA--PROTEIN-CYSTEINE METHYLTRANSFERASE"/>
    <property type="match status" value="1"/>
</dbReference>
<evidence type="ECO:0000256" key="5">
    <source>
        <dbReference type="ARBA" id="ARBA00022679"/>
    </source>
</evidence>
<gene>
    <name evidence="12" type="ordered locus">Lcho_1108</name>
</gene>
<dbReference type="InterPro" id="IPR001497">
    <property type="entry name" value="MethylDNA_cys_MeTrfase_AS"/>
</dbReference>
<keyword evidence="6 9" id="KW-0227">DNA damage</keyword>
<dbReference type="GO" id="GO:0005737">
    <property type="term" value="C:cytoplasm"/>
    <property type="evidence" value="ECO:0007669"/>
    <property type="project" value="UniProtKB-SubCell"/>
</dbReference>
<dbReference type="eggNOG" id="COG0350">
    <property type="taxonomic scope" value="Bacteria"/>
</dbReference>
<evidence type="ECO:0000256" key="1">
    <source>
        <dbReference type="ARBA" id="ARBA00001286"/>
    </source>
</evidence>
<evidence type="ECO:0000259" key="11">
    <source>
        <dbReference type="Pfam" id="PF02870"/>
    </source>
</evidence>
<reference evidence="12 13" key="1">
    <citation type="submission" date="2008-03" db="EMBL/GenBank/DDBJ databases">
        <title>Complete sequence of Leptothrix cholodnii SP-6.</title>
        <authorList>
            <consortium name="US DOE Joint Genome Institute"/>
            <person name="Copeland A."/>
            <person name="Lucas S."/>
            <person name="Lapidus A."/>
            <person name="Glavina del Rio T."/>
            <person name="Dalin E."/>
            <person name="Tice H."/>
            <person name="Bruce D."/>
            <person name="Goodwin L."/>
            <person name="Pitluck S."/>
            <person name="Chertkov O."/>
            <person name="Brettin T."/>
            <person name="Detter J.C."/>
            <person name="Han C."/>
            <person name="Kuske C.R."/>
            <person name="Schmutz J."/>
            <person name="Larimer F."/>
            <person name="Land M."/>
            <person name="Hauser L."/>
            <person name="Kyrpides N."/>
            <person name="Lykidis A."/>
            <person name="Emerson D."/>
            <person name="Richardson P."/>
        </authorList>
    </citation>
    <scope>NUCLEOTIDE SEQUENCE [LARGE SCALE GENOMIC DNA]</scope>
    <source>
        <strain evidence="13">ATCC 51168 / LMG 8142 / SP-6</strain>
    </source>
</reference>
<comment type="catalytic activity">
    <reaction evidence="8 9">
        <text>a 6-O-methyl-2'-deoxyguanosine in DNA + L-cysteinyl-[protein] = S-methyl-L-cysteinyl-[protein] + a 2'-deoxyguanosine in DNA</text>
        <dbReference type="Rhea" id="RHEA:24000"/>
        <dbReference type="Rhea" id="RHEA-COMP:10131"/>
        <dbReference type="Rhea" id="RHEA-COMP:10132"/>
        <dbReference type="Rhea" id="RHEA-COMP:11367"/>
        <dbReference type="Rhea" id="RHEA-COMP:11368"/>
        <dbReference type="ChEBI" id="CHEBI:29950"/>
        <dbReference type="ChEBI" id="CHEBI:82612"/>
        <dbReference type="ChEBI" id="CHEBI:85445"/>
        <dbReference type="ChEBI" id="CHEBI:85448"/>
        <dbReference type="EC" id="2.1.1.63"/>
    </reaction>
</comment>
<feature type="domain" description="Methylguanine DNA methyltransferase ribonuclease-like" evidence="11">
    <location>
        <begin position="6"/>
        <end position="78"/>
    </location>
</feature>
<evidence type="ECO:0000256" key="4">
    <source>
        <dbReference type="ARBA" id="ARBA00022603"/>
    </source>
</evidence>
<dbReference type="GO" id="GO:0006307">
    <property type="term" value="P:DNA alkylation repair"/>
    <property type="evidence" value="ECO:0007669"/>
    <property type="project" value="UniProtKB-UniRule"/>
</dbReference>
<evidence type="ECO:0000259" key="10">
    <source>
        <dbReference type="Pfam" id="PF01035"/>
    </source>
</evidence>
<evidence type="ECO:0000313" key="13">
    <source>
        <dbReference type="Proteomes" id="UP000001693"/>
    </source>
</evidence>
<dbReference type="InterPro" id="IPR036217">
    <property type="entry name" value="MethylDNA_cys_MeTrfase_DNAb"/>
</dbReference>
<dbReference type="EMBL" id="CP001013">
    <property type="protein sequence ID" value="ACB33377.1"/>
    <property type="molecule type" value="Genomic_DNA"/>
</dbReference>
<dbReference type="STRING" id="395495.Lcho_1108"/>
<dbReference type="SUPFAM" id="SSF53155">
    <property type="entry name" value="Methylated DNA-protein cysteine methyltransferase domain"/>
    <property type="match status" value="1"/>
</dbReference>
<dbReference type="InterPro" id="IPR008332">
    <property type="entry name" value="MethylG_MeTrfase_N"/>
</dbReference>
<dbReference type="HAMAP" id="MF_00772">
    <property type="entry name" value="OGT"/>
    <property type="match status" value="1"/>
</dbReference>
<dbReference type="PROSITE" id="PS00374">
    <property type="entry name" value="MGMT"/>
    <property type="match status" value="1"/>
</dbReference>
<dbReference type="InterPro" id="IPR023546">
    <property type="entry name" value="MGMT"/>
</dbReference>